<reference evidence="2" key="1">
    <citation type="submission" date="2014-04" db="EMBL/GenBank/DDBJ databases">
        <title>Evolutionary Origins and Diversification of the Mycorrhizal Mutualists.</title>
        <authorList>
            <consortium name="DOE Joint Genome Institute"/>
            <consortium name="Mycorrhizal Genomics Consortium"/>
            <person name="Kohler A."/>
            <person name="Kuo A."/>
            <person name="Nagy L.G."/>
            <person name="Floudas D."/>
            <person name="Copeland A."/>
            <person name="Barry K.W."/>
            <person name="Cichocki N."/>
            <person name="Veneault-Fourrey C."/>
            <person name="LaButti K."/>
            <person name="Lindquist E.A."/>
            <person name="Lipzen A."/>
            <person name="Lundell T."/>
            <person name="Morin E."/>
            <person name="Murat C."/>
            <person name="Riley R."/>
            <person name="Ohm R."/>
            <person name="Sun H."/>
            <person name="Tunlid A."/>
            <person name="Henrissat B."/>
            <person name="Grigoriev I.V."/>
            <person name="Hibbett D.S."/>
            <person name="Martin F."/>
        </authorList>
    </citation>
    <scope>NUCLEOTIDE SEQUENCE [LARGE SCALE GENOMIC DNA]</scope>
    <source>
        <strain evidence="2">FD-334 SS-4</strain>
    </source>
</reference>
<proteinExistence type="predicted"/>
<dbReference type="OrthoDB" id="3172239at2759"/>
<sequence length="542" mass="62509">MEVYTPSAPIYGVNNDVLLFIFTLNADMFFDSQALHTARATSQVCRQWRDLMLEAPLLWSKLIDMDICNNDGKLGWITEIIRRSGTVAPLWIKAEVNGRSRWRSDTDNIKQFFMDLLSNNWYRIQKLVVFQDRYSGLWFNLTFPMLCFPAPQLERFTILRTDGYSYKRSPATESIFSTHAPMLRTFRLPGYAVHQEPWIRHLHTMLLDSAYGIREALTVLSAMNCLQELEINNITYGDIATSLPIAALPHLKYLKFDGEPTQNYAMLLDHMTIPVGCSLDFRVSYPHDHPRNAERMLKIERVFEVFIRRAEGYLESHKFDTFHLDYKPHDRLTLKLGGKPPVECMLSISIPLHQDLVPMSLRRINYADLANITTFQLHTEGALPRSFRLFFQEFPSVHTIHTDDLSFHHLSTFQRSINATRKSFATFPRLKVIRVSISDDTRVFNLDKEFFLSRFENGHPIEMLDISNGLPFTSPPDLDAIEAVKGLKVRYKLPQTQEVFEHTCGGRDPANQCGVSDSGGREVWVECGSLQVYELWIEAGNL</sequence>
<dbReference type="Proteomes" id="UP000054270">
    <property type="component" value="Unassembled WGS sequence"/>
</dbReference>
<protein>
    <submittedName>
        <fullName evidence="1">Uncharacterized protein</fullName>
    </submittedName>
</protein>
<evidence type="ECO:0000313" key="1">
    <source>
        <dbReference type="EMBL" id="KJA24790.1"/>
    </source>
</evidence>
<organism evidence="1 2">
    <name type="scientific">Hypholoma sublateritium (strain FD-334 SS-4)</name>
    <dbReference type="NCBI Taxonomy" id="945553"/>
    <lineage>
        <taxon>Eukaryota</taxon>
        <taxon>Fungi</taxon>
        <taxon>Dikarya</taxon>
        <taxon>Basidiomycota</taxon>
        <taxon>Agaricomycotina</taxon>
        <taxon>Agaricomycetes</taxon>
        <taxon>Agaricomycetidae</taxon>
        <taxon>Agaricales</taxon>
        <taxon>Agaricineae</taxon>
        <taxon>Strophariaceae</taxon>
        <taxon>Hypholoma</taxon>
    </lineage>
</organism>
<dbReference type="EMBL" id="KN817535">
    <property type="protein sequence ID" value="KJA24790.1"/>
    <property type="molecule type" value="Genomic_DNA"/>
</dbReference>
<accession>A0A0D2PZM4</accession>
<dbReference type="AlphaFoldDB" id="A0A0D2PZM4"/>
<name>A0A0D2PZM4_HYPSF</name>
<keyword evidence="2" id="KW-1185">Reference proteome</keyword>
<gene>
    <name evidence="1" type="ORF">HYPSUDRAFT_200338</name>
</gene>
<evidence type="ECO:0000313" key="2">
    <source>
        <dbReference type="Proteomes" id="UP000054270"/>
    </source>
</evidence>